<reference evidence="2" key="1">
    <citation type="journal article" date="2014" name="Science">
        <title>The coffee genome provides insight into the convergent evolution of caffeine biosynthesis.</title>
        <authorList>
            <person name="Denoeud F."/>
            <person name="Carretero-Paulet L."/>
            <person name="Dereeper A."/>
            <person name="Droc G."/>
            <person name="Guyot R."/>
            <person name="Pietrella M."/>
            <person name="Zheng C."/>
            <person name="Alberti A."/>
            <person name="Anthony F."/>
            <person name="Aprea G."/>
            <person name="Aury J.M."/>
            <person name="Bento P."/>
            <person name="Bernard M."/>
            <person name="Bocs S."/>
            <person name="Campa C."/>
            <person name="Cenci A."/>
            <person name="Combes M.C."/>
            <person name="Crouzillat D."/>
            <person name="Da Silva C."/>
            <person name="Daddiego L."/>
            <person name="De Bellis F."/>
            <person name="Dussert S."/>
            <person name="Garsmeur O."/>
            <person name="Gayraud T."/>
            <person name="Guignon V."/>
            <person name="Jahn K."/>
            <person name="Jamilloux V."/>
            <person name="Joet T."/>
            <person name="Labadie K."/>
            <person name="Lan T."/>
            <person name="Leclercq J."/>
            <person name="Lepelley M."/>
            <person name="Leroy T."/>
            <person name="Li L.T."/>
            <person name="Librado P."/>
            <person name="Lopez L."/>
            <person name="Munoz A."/>
            <person name="Noel B."/>
            <person name="Pallavicini A."/>
            <person name="Perrotta G."/>
            <person name="Poncet V."/>
            <person name="Pot D."/>
            <person name="Priyono X."/>
            <person name="Rigoreau M."/>
            <person name="Rouard M."/>
            <person name="Rozas J."/>
            <person name="Tranchant-Dubreuil C."/>
            <person name="VanBuren R."/>
            <person name="Zhang Q."/>
            <person name="Andrade A.C."/>
            <person name="Argout X."/>
            <person name="Bertrand B."/>
            <person name="de Kochko A."/>
            <person name="Graziosi G."/>
            <person name="Henry R.J."/>
            <person name="Jayarama X."/>
            <person name="Ming R."/>
            <person name="Nagai C."/>
            <person name="Rounsley S."/>
            <person name="Sankoff D."/>
            <person name="Giuliano G."/>
            <person name="Albert V.A."/>
            <person name="Wincker P."/>
            <person name="Lashermes P."/>
        </authorList>
    </citation>
    <scope>NUCLEOTIDE SEQUENCE [LARGE SCALE GENOMIC DNA]</scope>
    <source>
        <strain evidence="2">cv. DH200-94</strain>
    </source>
</reference>
<dbReference type="Proteomes" id="UP000295252">
    <property type="component" value="Chromosome VI"/>
</dbReference>
<evidence type="ECO:0000313" key="2">
    <source>
        <dbReference type="Proteomes" id="UP000295252"/>
    </source>
</evidence>
<dbReference type="EMBL" id="HG739147">
    <property type="protein sequence ID" value="CDP12356.1"/>
    <property type="molecule type" value="Genomic_DNA"/>
</dbReference>
<proteinExistence type="predicted"/>
<sequence length="14" mass="1726">MLLDNEANYDICRR</sequence>
<gene>
    <name evidence="1" type="ORF">GSCOC_T00035846001</name>
</gene>
<evidence type="ECO:0000313" key="1">
    <source>
        <dbReference type="EMBL" id="CDP12356.1"/>
    </source>
</evidence>
<keyword evidence="2" id="KW-1185">Reference proteome</keyword>
<name>A0A068UVB2_COFCA</name>
<dbReference type="InParanoid" id="A0A068UVB2"/>
<protein>
    <submittedName>
        <fullName evidence="1">Uncharacterized protein</fullName>
    </submittedName>
</protein>
<organism evidence="1 2">
    <name type="scientific">Coffea canephora</name>
    <name type="common">Robusta coffee</name>
    <dbReference type="NCBI Taxonomy" id="49390"/>
    <lineage>
        <taxon>Eukaryota</taxon>
        <taxon>Viridiplantae</taxon>
        <taxon>Streptophyta</taxon>
        <taxon>Embryophyta</taxon>
        <taxon>Tracheophyta</taxon>
        <taxon>Spermatophyta</taxon>
        <taxon>Magnoliopsida</taxon>
        <taxon>eudicotyledons</taxon>
        <taxon>Gunneridae</taxon>
        <taxon>Pentapetalae</taxon>
        <taxon>asterids</taxon>
        <taxon>lamiids</taxon>
        <taxon>Gentianales</taxon>
        <taxon>Rubiaceae</taxon>
        <taxon>Ixoroideae</taxon>
        <taxon>Gardenieae complex</taxon>
        <taxon>Bertiereae - Coffeeae clade</taxon>
        <taxon>Coffeeae</taxon>
        <taxon>Coffea</taxon>
    </lineage>
</organism>
<accession>A0A068UVB2</accession>